<comment type="subunit">
    <text evidence="2">Monomer.</text>
</comment>
<dbReference type="GO" id="GO:0005975">
    <property type="term" value="P:carbohydrate metabolic process"/>
    <property type="evidence" value="ECO:0007669"/>
    <property type="project" value="InterPro"/>
</dbReference>
<name>A0A174PN63_BACUN</name>
<dbReference type="Gene3D" id="3.30.2080.10">
    <property type="entry name" value="GH92 mannosidase domain"/>
    <property type="match status" value="1"/>
</dbReference>
<dbReference type="FunFam" id="3.30.2080.10:FF:000001">
    <property type="entry name" value="Alpha-1,2-mannosidase subfamily"/>
    <property type="match status" value="1"/>
</dbReference>
<dbReference type="PANTHER" id="PTHR12143:SF39">
    <property type="entry name" value="SECRETED PROTEIN"/>
    <property type="match status" value="1"/>
</dbReference>
<dbReference type="InterPro" id="IPR041371">
    <property type="entry name" value="GH92_N"/>
</dbReference>
<dbReference type="GO" id="GO:0005829">
    <property type="term" value="C:cytosol"/>
    <property type="evidence" value="ECO:0007669"/>
    <property type="project" value="TreeGrafter"/>
</dbReference>
<dbReference type="RefSeq" id="WP_081030678.1">
    <property type="nucleotide sequence ID" value="NZ_CZBF01000002.1"/>
</dbReference>
<dbReference type="Gene3D" id="2.70.98.10">
    <property type="match status" value="1"/>
</dbReference>
<evidence type="ECO:0000256" key="3">
    <source>
        <dbReference type="ARBA" id="ARBA00022837"/>
    </source>
</evidence>
<dbReference type="Pfam" id="PF07971">
    <property type="entry name" value="Glyco_hydro_92"/>
    <property type="match status" value="1"/>
</dbReference>
<evidence type="ECO:0000313" key="7">
    <source>
        <dbReference type="Proteomes" id="UP000095788"/>
    </source>
</evidence>
<evidence type="ECO:0000259" key="5">
    <source>
        <dbReference type="Pfam" id="PF17678"/>
    </source>
</evidence>
<dbReference type="InterPro" id="IPR050883">
    <property type="entry name" value="PNGase"/>
</dbReference>
<evidence type="ECO:0000259" key="4">
    <source>
        <dbReference type="Pfam" id="PF07971"/>
    </source>
</evidence>
<dbReference type="SUPFAM" id="SSF48208">
    <property type="entry name" value="Six-hairpin glycosidases"/>
    <property type="match status" value="1"/>
</dbReference>
<dbReference type="NCBIfam" id="TIGR01180">
    <property type="entry name" value="aman2_put"/>
    <property type="match status" value="1"/>
</dbReference>
<protein>
    <submittedName>
        <fullName evidence="6">Alpha-1,2-mannosidase, putative</fullName>
    </submittedName>
</protein>
<dbReference type="Gene3D" id="1.20.1050.60">
    <property type="entry name" value="alpha-1,2-mannosidase"/>
    <property type="match status" value="1"/>
</dbReference>
<reference evidence="6 7" key="1">
    <citation type="submission" date="2015-09" db="EMBL/GenBank/DDBJ databases">
        <authorList>
            <consortium name="Pathogen Informatics"/>
        </authorList>
    </citation>
    <scope>NUCLEOTIDE SEQUENCE [LARGE SCALE GENOMIC DNA]</scope>
    <source>
        <strain evidence="6 7">2789STDY5834942</strain>
    </source>
</reference>
<dbReference type="GO" id="GO:0000224">
    <property type="term" value="F:peptide-N4-(N-acetyl-beta-glucosaminyl)asparagine amidase activity"/>
    <property type="evidence" value="ECO:0007669"/>
    <property type="project" value="TreeGrafter"/>
</dbReference>
<sequence>MANTIFYKVRKGSFFLSACILLNCTSCSIYSGKDEMAHVSDYVNPFIGASTNTEAAGAYHGLGKTFPGAVTPFGAVQVSPNTITGGDNGSGYSYEHETIEGFAFTQMSGIGWGGDLGNLLVMPTVGTMRTNSGKEKGMSGYRSRYDKSSEEASAGYYKVLLSDYQVKVEATATPHCGMLRLVYPESEQSRIQIDLARRVGGTSTFQAVKVIDEHTISGRMECTPDGGGWGNGEGKANYTVYFYAEFSKPLKTFGVWSVKIPEGQNRKLEFIESPEFQKLTSDASVIYNVEEYEGEHIGFFTEFETEAGEEVLFKSGISYVSEVGAEKNLKAEIADWNFDGVKAQARNLWEAALSKIKVRGGTDEQKKIFYTSLYHTMIDPRDFTDVDGKYMGADGRVHESKLFTKRTIFSGWDVFRSQMPLQTIINPCLVNDLLLSLTTMAEESGKGYYERWEFLNAYSGCMLGNPAISVLADAYAKGICRLDMDKAYECADKTSKMFGNAELGYTPNPLGISKTLEYAYTEWCMSQLAVAMGKREDAEYYAKLSRSYKNLYDKEKHSFRPKEADGSFEPWPADGKLHEWYGCIECNELQQGWFVPHDIQGMVELMGGTEQVIADLDTMFAKTPDSFLWNAYYNHANEPVHHVPYLYNRLGQPWKTQKWSRFICDNAYHDKVEGLVGNEDVGQMSAWYVLSACGLYPICPGDTRYEITSPIFEVIEIQVGAGKTFMIKANKNSDKNIYIQSVRLNGRDYTKCYLDYKDIMAGGILELEMGNTPNFSWGIN</sequence>
<evidence type="ECO:0000256" key="2">
    <source>
        <dbReference type="ARBA" id="ARBA00011245"/>
    </source>
</evidence>
<feature type="domain" description="Glycosyl hydrolase family 92 N-terminal" evidence="5">
    <location>
        <begin position="42"/>
        <end position="318"/>
    </location>
</feature>
<evidence type="ECO:0000313" key="6">
    <source>
        <dbReference type="EMBL" id="CUP60537.1"/>
    </source>
</evidence>
<dbReference type="PANTHER" id="PTHR12143">
    <property type="entry name" value="PEPTIDE N-GLYCANASE PNGASE -RELATED"/>
    <property type="match status" value="1"/>
</dbReference>
<gene>
    <name evidence="6" type="ORF">ERS852554_01182</name>
</gene>
<dbReference type="InterPro" id="IPR005887">
    <property type="entry name" value="GH92_a_mannosidase_put"/>
</dbReference>
<dbReference type="Pfam" id="PF17678">
    <property type="entry name" value="Glyco_hydro_92N"/>
    <property type="match status" value="1"/>
</dbReference>
<dbReference type="InterPro" id="IPR014718">
    <property type="entry name" value="GH-type_carb-bd"/>
</dbReference>
<organism evidence="6 7">
    <name type="scientific">Bacteroides uniformis</name>
    <dbReference type="NCBI Taxonomy" id="820"/>
    <lineage>
        <taxon>Bacteria</taxon>
        <taxon>Pseudomonadati</taxon>
        <taxon>Bacteroidota</taxon>
        <taxon>Bacteroidia</taxon>
        <taxon>Bacteroidales</taxon>
        <taxon>Bacteroidaceae</taxon>
        <taxon>Bacteroides</taxon>
    </lineage>
</organism>
<dbReference type="GO" id="GO:0006516">
    <property type="term" value="P:glycoprotein catabolic process"/>
    <property type="evidence" value="ECO:0007669"/>
    <property type="project" value="TreeGrafter"/>
</dbReference>
<keyword evidence="3" id="KW-0106">Calcium</keyword>
<dbReference type="AlphaFoldDB" id="A0A174PN63"/>
<dbReference type="Gene3D" id="1.20.1610.10">
    <property type="entry name" value="alpha-1,2-mannosidases domains"/>
    <property type="match status" value="1"/>
</dbReference>
<dbReference type="GO" id="GO:0030246">
    <property type="term" value="F:carbohydrate binding"/>
    <property type="evidence" value="ECO:0007669"/>
    <property type="project" value="InterPro"/>
</dbReference>
<dbReference type="Proteomes" id="UP000095788">
    <property type="component" value="Unassembled WGS sequence"/>
</dbReference>
<accession>A0A174PN63</accession>
<dbReference type="EMBL" id="CZBF01000002">
    <property type="protein sequence ID" value="CUP60537.1"/>
    <property type="molecule type" value="Genomic_DNA"/>
</dbReference>
<comment type="cofactor">
    <cofactor evidence="1">
        <name>Ca(2+)</name>
        <dbReference type="ChEBI" id="CHEBI:29108"/>
    </cofactor>
</comment>
<proteinExistence type="predicted"/>
<feature type="domain" description="Glycosyl hydrolase family 92" evidence="4">
    <location>
        <begin position="324"/>
        <end position="771"/>
    </location>
</feature>
<evidence type="ECO:0000256" key="1">
    <source>
        <dbReference type="ARBA" id="ARBA00001913"/>
    </source>
</evidence>
<dbReference type="InterPro" id="IPR012939">
    <property type="entry name" value="Glyco_hydro_92"/>
</dbReference>
<dbReference type="InterPro" id="IPR008928">
    <property type="entry name" value="6-hairpin_glycosidase_sf"/>
</dbReference>